<name>A0AAE0HDV1_9PEZI</name>
<comment type="caution">
    <text evidence="3">The sequence shown here is derived from an EMBL/GenBank/DDBJ whole genome shotgun (WGS) entry which is preliminary data.</text>
</comment>
<accession>A0AAE0HDV1</accession>
<feature type="compositionally biased region" description="Low complexity" evidence="1">
    <location>
        <begin position="778"/>
        <end position="788"/>
    </location>
</feature>
<dbReference type="InterPro" id="IPR025261">
    <property type="entry name" value="Atos-like_cons_dom"/>
</dbReference>
<feature type="compositionally biased region" description="Polar residues" evidence="1">
    <location>
        <begin position="735"/>
        <end position="744"/>
    </location>
</feature>
<dbReference type="SMART" id="SM01177">
    <property type="entry name" value="DUF4210"/>
    <property type="match status" value="1"/>
</dbReference>
<dbReference type="PANTHER" id="PTHR13199">
    <property type="entry name" value="GH03947P"/>
    <property type="match status" value="1"/>
</dbReference>
<evidence type="ECO:0000313" key="4">
    <source>
        <dbReference type="Proteomes" id="UP001278766"/>
    </source>
</evidence>
<feature type="compositionally biased region" description="Pro residues" evidence="1">
    <location>
        <begin position="841"/>
        <end position="861"/>
    </location>
</feature>
<feature type="compositionally biased region" description="Polar residues" evidence="1">
    <location>
        <begin position="331"/>
        <end position="345"/>
    </location>
</feature>
<dbReference type="GeneID" id="87836089"/>
<feature type="compositionally biased region" description="Basic and acidic residues" evidence="1">
    <location>
        <begin position="1"/>
        <end position="15"/>
    </location>
</feature>
<feature type="domain" description="Atos-like conserved" evidence="2">
    <location>
        <begin position="371"/>
        <end position="445"/>
    </location>
</feature>
<evidence type="ECO:0000259" key="2">
    <source>
        <dbReference type="SMART" id="SM01177"/>
    </source>
</evidence>
<feature type="compositionally biased region" description="Polar residues" evidence="1">
    <location>
        <begin position="753"/>
        <end position="762"/>
    </location>
</feature>
<feature type="compositionally biased region" description="Basic and acidic residues" evidence="1">
    <location>
        <begin position="472"/>
        <end position="488"/>
    </location>
</feature>
<dbReference type="Pfam" id="PF13889">
    <property type="entry name" value="Chromosome_seg"/>
    <property type="match status" value="1"/>
</dbReference>
<feature type="compositionally biased region" description="Basic and acidic residues" evidence="1">
    <location>
        <begin position="694"/>
        <end position="703"/>
    </location>
</feature>
<dbReference type="AlphaFoldDB" id="A0AAE0HDV1"/>
<evidence type="ECO:0000313" key="3">
    <source>
        <dbReference type="EMBL" id="KAK3294757.1"/>
    </source>
</evidence>
<protein>
    <recommendedName>
        <fullName evidence="2">Atos-like conserved domain-containing protein</fullName>
    </recommendedName>
</protein>
<feature type="compositionally biased region" description="Basic residues" evidence="1">
    <location>
        <begin position="789"/>
        <end position="808"/>
    </location>
</feature>
<gene>
    <name evidence="3" type="ORF">B0H64DRAFT_194545</name>
</gene>
<evidence type="ECO:0000256" key="1">
    <source>
        <dbReference type="SAM" id="MobiDB-lite"/>
    </source>
</evidence>
<feature type="region of interest" description="Disordered" evidence="1">
    <location>
        <begin position="249"/>
        <end position="270"/>
    </location>
</feature>
<feature type="region of interest" description="Disordered" evidence="1">
    <location>
        <begin position="674"/>
        <end position="882"/>
    </location>
</feature>
<proteinExistence type="predicted"/>
<organism evidence="3 4">
    <name type="scientific">Chaetomium fimeti</name>
    <dbReference type="NCBI Taxonomy" id="1854472"/>
    <lineage>
        <taxon>Eukaryota</taxon>
        <taxon>Fungi</taxon>
        <taxon>Dikarya</taxon>
        <taxon>Ascomycota</taxon>
        <taxon>Pezizomycotina</taxon>
        <taxon>Sordariomycetes</taxon>
        <taxon>Sordariomycetidae</taxon>
        <taxon>Sordariales</taxon>
        <taxon>Chaetomiaceae</taxon>
        <taxon>Chaetomium</taxon>
    </lineage>
</organism>
<reference evidence="3" key="2">
    <citation type="submission" date="2023-06" db="EMBL/GenBank/DDBJ databases">
        <authorList>
            <consortium name="Lawrence Berkeley National Laboratory"/>
            <person name="Haridas S."/>
            <person name="Hensen N."/>
            <person name="Bonometti L."/>
            <person name="Westerberg I."/>
            <person name="Brannstrom I.O."/>
            <person name="Guillou S."/>
            <person name="Cros-Aarteil S."/>
            <person name="Calhoun S."/>
            <person name="Kuo A."/>
            <person name="Mondo S."/>
            <person name="Pangilinan J."/>
            <person name="Riley R."/>
            <person name="Labutti K."/>
            <person name="Andreopoulos B."/>
            <person name="Lipzen A."/>
            <person name="Chen C."/>
            <person name="Yanf M."/>
            <person name="Daum C."/>
            <person name="Ng V."/>
            <person name="Clum A."/>
            <person name="Steindorff A."/>
            <person name="Ohm R."/>
            <person name="Martin F."/>
            <person name="Silar P."/>
            <person name="Natvig D."/>
            <person name="Lalanne C."/>
            <person name="Gautier V."/>
            <person name="Ament-Velasquez S.L."/>
            <person name="Kruys A."/>
            <person name="Hutchinson M.I."/>
            <person name="Powell A.J."/>
            <person name="Barry K."/>
            <person name="Miller A.N."/>
            <person name="Grigoriev I.V."/>
            <person name="Debuchy R."/>
            <person name="Gladieux P."/>
            <person name="Thoren M.H."/>
            <person name="Johannesson H."/>
        </authorList>
    </citation>
    <scope>NUCLEOTIDE SEQUENCE</scope>
    <source>
        <strain evidence="3">CBS 168.71</strain>
    </source>
</reference>
<feature type="compositionally biased region" description="Polar residues" evidence="1">
    <location>
        <begin position="156"/>
        <end position="169"/>
    </location>
</feature>
<feature type="compositionally biased region" description="Basic and acidic residues" evidence="1">
    <location>
        <begin position="41"/>
        <end position="51"/>
    </location>
</feature>
<dbReference type="EMBL" id="JAUEPN010000005">
    <property type="protein sequence ID" value="KAK3294757.1"/>
    <property type="molecule type" value="Genomic_DNA"/>
</dbReference>
<keyword evidence="4" id="KW-1185">Reference proteome</keyword>
<feature type="region of interest" description="Disordered" evidence="1">
    <location>
        <begin position="432"/>
        <end position="522"/>
    </location>
</feature>
<reference evidence="3" key="1">
    <citation type="journal article" date="2023" name="Mol. Phylogenet. Evol.">
        <title>Genome-scale phylogeny and comparative genomics of the fungal order Sordariales.</title>
        <authorList>
            <person name="Hensen N."/>
            <person name="Bonometti L."/>
            <person name="Westerberg I."/>
            <person name="Brannstrom I.O."/>
            <person name="Guillou S."/>
            <person name="Cros-Aarteil S."/>
            <person name="Calhoun S."/>
            <person name="Haridas S."/>
            <person name="Kuo A."/>
            <person name="Mondo S."/>
            <person name="Pangilinan J."/>
            <person name="Riley R."/>
            <person name="LaButti K."/>
            <person name="Andreopoulos B."/>
            <person name="Lipzen A."/>
            <person name="Chen C."/>
            <person name="Yan M."/>
            <person name="Daum C."/>
            <person name="Ng V."/>
            <person name="Clum A."/>
            <person name="Steindorff A."/>
            <person name="Ohm R.A."/>
            <person name="Martin F."/>
            <person name="Silar P."/>
            <person name="Natvig D.O."/>
            <person name="Lalanne C."/>
            <person name="Gautier V."/>
            <person name="Ament-Velasquez S.L."/>
            <person name="Kruys A."/>
            <person name="Hutchinson M.I."/>
            <person name="Powell A.J."/>
            <person name="Barry K."/>
            <person name="Miller A.N."/>
            <person name="Grigoriev I.V."/>
            <person name="Debuchy R."/>
            <person name="Gladieux P."/>
            <person name="Hiltunen Thoren M."/>
            <person name="Johannesson H."/>
        </authorList>
    </citation>
    <scope>NUCLEOTIDE SEQUENCE</scope>
    <source>
        <strain evidence="3">CBS 168.71</strain>
    </source>
</reference>
<feature type="region of interest" description="Disordered" evidence="1">
    <location>
        <begin position="285"/>
        <end position="365"/>
    </location>
</feature>
<dbReference type="Pfam" id="PF13915">
    <property type="entry name" value="DUF4210"/>
    <property type="match status" value="1"/>
</dbReference>
<dbReference type="Proteomes" id="UP001278766">
    <property type="component" value="Unassembled WGS sequence"/>
</dbReference>
<dbReference type="InterPro" id="IPR033473">
    <property type="entry name" value="Atos-like_C"/>
</dbReference>
<dbReference type="RefSeq" id="XP_062658271.1">
    <property type="nucleotide sequence ID" value="XM_062799141.1"/>
</dbReference>
<dbReference type="InterPro" id="IPR051506">
    <property type="entry name" value="ATOS_Transcription_Regulators"/>
</dbReference>
<dbReference type="PANTHER" id="PTHR13199:SF11">
    <property type="entry name" value="PROTEIN ATOSSA"/>
    <property type="match status" value="1"/>
</dbReference>
<feature type="region of interest" description="Disordered" evidence="1">
    <location>
        <begin position="1"/>
        <end position="71"/>
    </location>
</feature>
<sequence>MPMLHEDDMGRRNSGDSDSQCPESAPVPIPTPPGMARWSRRLSEESIRTELCEGPVPDSPPKPSTPQEAVSHAVCNRAELIERLKRGESPAWVPNRLAHLEPQSDIGSSWLSEEKLESLFRQNKAASPPRTPRLTGPASPGLLPAPTITPEKQDVTRGQQSMGSPSQEGLNIERPRSALHSGNFTPVELSPRSGGTEDTVLPDSESHFPSASAGWMSTSPPRDYTPFDFARGAADYRKEAFKSGPASLSSSLSSSFAYQPPTSPLVQSESNEDLDFTLPLDSFNIDANSPRNPRRHTLNFGHSPFANPTGHRQSPLRRESTYPYQAHQPRRSLSSTPNPSFTGTPPQTPALFRSRRPSFGSEASPLHHASMVGSYEESILRGRMSTIPSRPLEFTAQIGVLGLGKCKASLRCPAHVTLPFSAVFYNYASTSSGASKVEDGPSPYVGQIDLENGLPNPEEGQRAKRKLQTRYQDLKGTGEEKPRARESLAELSEGEGGSSRTTTSKRPSRTPKAPPGGGYRIPEKGQLQIIIKNQNKTAVKLFLIPYDLAGMEPGTKTFIRQRSYSAGPIIEAEVPKDAPADRPILRYLIHLHICCPSKGRHYLYKSIRVVFANRVPDGKEKLRNEVTYPDPRFSPYKPVRVMHPPPGVSGYAATSTSVPSSAALAAEQAFRRRSLGFPGHGHHPLYQQQHHHPFPNEDPDHPPQDPQPNPFRRFSANPITQPGARPGWKGDHTQLDQGTSTTPTAMPGLEMTGPSSQPQTYDKLSKGDLGYGGVRSSHPFNNNNNPNRPLHHQQHHTHHPYQHHRPHHPNTTTTNPGTSEPSATATEGLLSKRLRSLGVQHPPPVPTSSSSPPPPPPPAPALPSQRGPHPPQPEEGGVMELR</sequence>
<feature type="region of interest" description="Disordered" evidence="1">
    <location>
        <begin position="121"/>
        <end position="221"/>
    </location>
</feature>